<sequence>MPSSSTSTRTMITSLLALAAALTTTSALGCYSSDEGPSWDNINWDLGYPQFPAIANKICSGPSVDYYTGEKRDGCFNSNNGHYCPGARSSPLASLGGVSGEVHSGPWPE</sequence>
<feature type="chain" id="PRO_5040394873" evidence="1">
    <location>
        <begin position="28"/>
        <end position="109"/>
    </location>
</feature>
<dbReference type="EMBL" id="JAGTJQ010000010">
    <property type="protein sequence ID" value="KAH7020694.1"/>
    <property type="molecule type" value="Genomic_DNA"/>
</dbReference>
<organism evidence="2 3">
    <name type="scientific">Microdochium trichocladiopsis</name>
    <dbReference type="NCBI Taxonomy" id="1682393"/>
    <lineage>
        <taxon>Eukaryota</taxon>
        <taxon>Fungi</taxon>
        <taxon>Dikarya</taxon>
        <taxon>Ascomycota</taxon>
        <taxon>Pezizomycotina</taxon>
        <taxon>Sordariomycetes</taxon>
        <taxon>Xylariomycetidae</taxon>
        <taxon>Xylariales</taxon>
        <taxon>Microdochiaceae</taxon>
        <taxon>Microdochium</taxon>
    </lineage>
</organism>
<dbReference type="RefSeq" id="XP_046006895.1">
    <property type="nucleotide sequence ID" value="XM_046157214.1"/>
</dbReference>
<keyword evidence="1" id="KW-0732">Signal</keyword>
<dbReference type="AlphaFoldDB" id="A0A9P8XY74"/>
<feature type="signal peptide" evidence="1">
    <location>
        <begin position="1"/>
        <end position="27"/>
    </location>
</feature>
<proteinExistence type="predicted"/>
<gene>
    <name evidence="2" type="ORF">B0I36DRAFT_353447</name>
</gene>
<dbReference type="OrthoDB" id="3621332at2759"/>
<protein>
    <submittedName>
        <fullName evidence="2">Uncharacterized protein</fullName>
    </submittedName>
</protein>
<name>A0A9P8XY74_9PEZI</name>
<evidence type="ECO:0000313" key="3">
    <source>
        <dbReference type="Proteomes" id="UP000756346"/>
    </source>
</evidence>
<evidence type="ECO:0000256" key="1">
    <source>
        <dbReference type="SAM" id="SignalP"/>
    </source>
</evidence>
<accession>A0A9P8XY74</accession>
<dbReference type="Proteomes" id="UP000756346">
    <property type="component" value="Unassembled WGS sequence"/>
</dbReference>
<evidence type="ECO:0000313" key="2">
    <source>
        <dbReference type="EMBL" id="KAH7020694.1"/>
    </source>
</evidence>
<keyword evidence="3" id="KW-1185">Reference proteome</keyword>
<reference evidence="2" key="1">
    <citation type="journal article" date="2021" name="Nat. Commun.">
        <title>Genetic determinants of endophytism in the Arabidopsis root mycobiome.</title>
        <authorList>
            <person name="Mesny F."/>
            <person name="Miyauchi S."/>
            <person name="Thiergart T."/>
            <person name="Pickel B."/>
            <person name="Atanasova L."/>
            <person name="Karlsson M."/>
            <person name="Huettel B."/>
            <person name="Barry K.W."/>
            <person name="Haridas S."/>
            <person name="Chen C."/>
            <person name="Bauer D."/>
            <person name="Andreopoulos W."/>
            <person name="Pangilinan J."/>
            <person name="LaButti K."/>
            <person name="Riley R."/>
            <person name="Lipzen A."/>
            <person name="Clum A."/>
            <person name="Drula E."/>
            <person name="Henrissat B."/>
            <person name="Kohler A."/>
            <person name="Grigoriev I.V."/>
            <person name="Martin F.M."/>
            <person name="Hacquard S."/>
        </authorList>
    </citation>
    <scope>NUCLEOTIDE SEQUENCE</scope>
    <source>
        <strain evidence="2">MPI-CAGE-CH-0230</strain>
    </source>
</reference>
<comment type="caution">
    <text evidence="2">The sequence shown here is derived from an EMBL/GenBank/DDBJ whole genome shotgun (WGS) entry which is preliminary data.</text>
</comment>
<dbReference type="GeneID" id="70186760"/>